<evidence type="ECO:0000259" key="1">
    <source>
        <dbReference type="PROSITE" id="PS50995"/>
    </source>
</evidence>
<keyword evidence="3" id="KW-1185">Reference proteome</keyword>
<sequence>MDSTATELGRQLGPLRRSLLRATRDIAQLPDIADSHIEVMRALAAEPSMSPGRLATRLNLARSTVSNLIRAMVDAGLVERSITAGDLRGATLTASPKAVKLLAEYDAASSRVLADALDELSRHNREAIAAALPALAEITSILSRRSS</sequence>
<dbReference type="SUPFAM" id="SSF46785">
    <property type="entry name" value="Winged helix' DNA-binding domain"/>
    <property type="match status" value="1"/>
</dbReference>
<reference evidence="3" key="2">
    <citation type="submission" date="2016-04" db="EMBL/GenBank/DDBJ databases">
        <title>Complete Genome and Plasmid Sequences for Rhodococcus fascians D188 and Draft Sequences for Rhodococcus spp. Isolates PBTS 1 and PBTS 2.</title>
        <authorList>
            <person name="Stamer R."/>
            <person name="Vereecke D."/>
            <person name="Zhang Y."/>
            <person name="Schilkey F."/>
            <person name="Devitt N."/>
            <person name="Randall J."/>
        </authorList>
    </citation>
    <scope>NUCLEOTIDE SEQUENCE [LARGE SCALE GENOMIC DNA]</scope>
    <source>
        <strain evidence="3">PBTS2</strain>
    </source>
</reference>
<dbReference type="SMART" id="SM00347">
    <property type="entry name" value="HTH_MARR"/>
    <property type="match status" value="1"/>
</dbReference>
<protein>
    <recommendedName>
        <fullName evidence="1">HTH marR-type domain-containing protein</fullName>
    </recommendedName>
</protein>
<dbReference type="PROSITE" id="PS50995">
    <property type="entry name" value="HTH_MARR_2"/>
    <property type="match status" value="1"/>
</dbReference>
<proteinExistence type="predicted"/>
<feature type="domain" description="HTH marR-type" evidence="1">
    <location>
        <begin position="5"/>
        <end position="137"/>
    </location>
</feature>
<dbReference type="PANTHER" id="PTHR33164">
    <property type="entry name" value="TRANSCRIPTIONAL REGULATOR, MARR FAMILY"/>
    <property type="match status" value="1"/>
</dbReference>
<accession>A0A143QJ20</accession>
<dbReference type="AlphaFoldDB" id="A0A143QJ20"/>
<organism evidence="2 3">
    <name type="scientific">Rhodococcoides fascians</name>
    <name type="common">Rhodococcus fascians</name>
    <dbReference type="NCBI Taxonomy" id="1828"/>
    <lineage>
        <taxon>Bacteria</taxon>
        <taxon>Bacillati</taxon>
        <taxon>Actinomycetota</taxon>
        <taxon>Actinomycetes</taxon>
        <taxon>Mycobacteriales</taxon>
        <taxon>Nocardiaceae</taxon>
        <taxon>Rhodococcoides</taxon>
    </lineage>
</organism>
<dbReference type="PANTHER" id="PTHR33164:SF102">
    <property type="entry name" value="TRANSCRIPTIONAL REGULATORY PROTEIN"/>
    <property type="match status" value="1"/>
</dbReference>
<evidence type="ECO:0000313" key="2">
    <source>
        <dbReference type="EMBL" id="AMY22796.1"/>
    </source>
</evidence>
<dbReference type="InterPro" id="IPR036388">
    <property type="entry name" value="WH-like_DNA-bd_sf"/>
</dbReference>
<dbReference type="Proteomes" id="UP000076038">
    <property type="component" value="Chromosome"/>
</dbReference>
<evidence type="ECO:0000313" key="3">
    <source>
        <dbReference type="Proteomes" id="UP000076038"/>
    </source>
</evidence>
<dbReference type="EMBL" id="CP015220">
    <property type="protein sequence ID" value="AMY22796.1"/>
    <property type="molecule type" value="Genomic_DNA"/>
</dbReference>
<reference evidence="2 3" key="1">
    <citation type="journal article" date="2016" name="Genome Announc.">
        <title>Complete Genome and Plasmid Sequences for Rhodococcus fascians D188 and Draft Sequences for Rhodococcus Isolates PBTS 1 and PBTS 2.</title>
        <authorList>
            <person name="Stamler R.A."/>
            <person name="Vereecke D."/>
            <person name="Zhang Y."/>
            <person name="Schilkey F."/>
            <person name="Devitt N."/>
            <person name="Randall J.J."/>
        </authorList>
    </citation>
    <scope>NUCLEOTIDE SEQUENCE [LARGE SCALE GENOMIC DNA]</scope>
    <source>
        <strain evidence="2 3">PBTS2</strain>
    </source>
</reference>
<dbReference type="RefSeq" id="WP_048319050.1">
    <property type="nucleotide sequence ID" value="NZ_CP015220.1"/>
</dbReference>
<dbReference type="InterPro" id="IPR036390">
    <property type="entry name" value="WH_DNA-bd_sf"/>
</dbReference>
<dbReference type="Gene3D" id="1.10.10.10">
    <property type="entry name" value="Winged helix-like DNA-binding domain superfamily/Winged helix DNA-binding domain"/>
    <property type="match status" value="1"/>
</dbReference>
<dbReference type="KEGG" id="rhs:A3Q41_01488"/>
<dbReference type="GO" id="GO:0003700">
    <property type="term" value="F:DNA-binding transcription factor activity"/>
    <property type="evidence" value="ECO:0007669"/>
    <property type="project" value="InterPro"/>
</dbReference>
<gene>
    <name evidence="2" type="ORF">A3Q41_01488</name>
</gene>
<dbReference type="PATRIC" id="fig|1653479.3.peg.1508"/>
<dbReference type="Pfam" id="PF12802">
    <property type="entry name" value="MarR_2"/>
    <property type="match status" value="1"/>
</dbReference>
<dbReference type="GO" id="GO:0006950">
    <property type="term" value="P:response to stress"/>
    <property type="evidence" value="ECO:0007669"/>
    <property type="project" value="TreeGrafter"/>
</dbReference>
<dbReference type="InterPro" id="IPR000835">
    <property type="entry name" value="HTH_MarR-typ"/>
</dbReference>
<dbReference type="OrthoDB" id="5117734at2"/>
<name>A0A143QJ20_RHOFA</name>
<dbReference type="InterPro" id="IPR039422">
    <property type="entry name" value="MarR/SlyA-like"/>
</dbReference>